<comment type="caution">
    <text evidence="5">The sequence shown here is derived from an EMBL/GenBank/DDBJ whole genome shotgun (WGS) entry which is preliminary data.</text>
</comment>
<dbReference type="InterPro" id="IPR004682">
    <property type="entry name" value="TRAP_DctP"/>
</dbReference>
<protein>
    <submittedName>
        <fullName evidence="5">Tripartite ATP-independent transporter DctP family solute receptor</fullName>
    </submittedName>
</protein>
<dbReference type="Proteomes" id="UP000617426">
    <property type="component" value="Unassembled WGS sequence"/>
</dbReference>
<dbReference type="NCBIfam" id="NF037995">
    <property type="entry name" value="TRAP_S1"/>
    <property type="match status" value="1"/>
</dbReference>
<evidence type="ECO:0000256" key="3">
    <source>
        <dbReference type="ARBA" id="ARBA00022448"/>
    </source>
</evidence>
<dbReference type="GO" id="GO:0030288">
    <property type="term" value="C:outer membrane-bounded periplasmic space"/>
    <property type="evidence" value="ECO:0007669"/>
    <property type="project" value="InterPro"/>
</dbReference>
<proteinExistence type="inferred from homology"/>
<accession>A0A923E282</accession>
<comment type="subcellular location">
    <subcellularLocation>
        <location evidence="1">Cell envelope</location>
    </subcellularLocation>
</comment>
<keyword evidence="6" id="KW-1185">Reference proteome</keyword>
<reference evidence="5" key="1">
    <citation type="submission" date="2020-08" db="EMBL/GenBank/DDBJ databases">
        <title>Sequencing the genomes of 1000 actinobacteria strains.</title>
        <authorList>
            <person name="Klenk H.-P."/>
        </authorList>
    </citation>
    <scope>NUCLEOTIDE SEQUENCE</scope>
    <source>
        <strain evidence="5">DSM 10695</strain>
    </source>
</reference>
<keyword evidence="5" id="KW-0675">Receptor</keyword>
<dbReference type="Pfam" id="PF03480">
    <property type="entry name" value="DctP"/>
    <property type="match status" value="1"/>
</dbReference>
<keyword evidence="4" id="KW-0732">Signal</keyword>
<evidence type="ECO:0000256" key="2">
    <source>
        <dbReference type="ARBA" id="ARBA00009023"/>
    </source>
</evidence>
<evidence type="ECO:0000256" key="4">
    <source>
        <dbReference type="ARBA" id="ARBA00022729"/>
    </source>
</evidence>
<name>A0A923E282_9ACTO</name>
<comment type="similarity">
    <text evidence="2">Belongs to the bacterial solute-binding protein 7 family.</text>
</comment>
<dbReference type="PIRSF" id="PIRSF006470">
    <property type="entry name" value="DctB"/>
    <property type="match status" value="1"/>
</dbReference>
<evidence type="ECO:0000313" key="5">
    <source>
        <dbReference type="EMBL" id="MBB6334633.1"/>
    </source>
</evidence>
<dbReference type="PANTHER" id="PTHR33376">
    <property type="match status" value="1"/>
</dbReference>
<organism evidence="5 6">
    <name type="scientific">Schaalia hyovaginalis</name>
    <dbReference type="NCBI Taxonomy" id="29316"/>
    <lineage>
        <taxon>Bacteria</taxon>
        <taxon>Bacillati</taxon>
        <taxon>Actinomycetota</taxon>
        <taxon>Actinomycetes</taxon>
        <taxon>Actinomycetales</taxon>
        <taxon>Actinomycetaceae</taxon>
        <taxon>Schaalia</taxon>
    </lineage>
</organism>
<dbReference type="PROSITE" id="PS51257">
    <property type="entry name" value="PROKAR_LIPOPROTEIN"/>
    <property type="match status" value="1"/>
</dbReference>
<dbReference type="Gene3D" id="3.40.190.170">
    <property type="entry name" value="Bacterial extracellular solute-binding protein, family 7"/>
    <property type="match status" value="1"/>
</dbReference>
<dbReference type="InterPro" id="IPR018389">
    <property type="entry name" value="DctP_fam"/>
</dbReference>
<dbReference type="AlphaFoldDB" id="A0A923E282"/>
<evidence type="ECO:0000256" key="1">
    <source>
        <dbReference type="ARBA" id="ARBA00004196"/>
    </source>
</evidence>
<gene>
    <name evidence="5" type="ORF">HD592_001198</name>
</gene>
<dbReference type="EMBL" id="JACHMK010000001">
    <property type="protein sequence ID" value="MBB6334633.1"/>
    <property type="molecule type" value="Genomic_DNA"/>
</dbReference>
<dbReference type="PANTHER" id="PTHR33376:SF4">
    <property type="entry name" value="SIALIC ACID-BINDING PERIPLASMIC PROTEIN SIAP"/>
    <property type="match status" value="1"/>
</dbReference>
<dbReference type="InterPro" id="IPR038404">
    <property type="entry name" value="TRAP_DctP_sf"/>
</dbReference>
<evidence type="ECO:0000313" key="6">
    <source>
        <dbReference type="Proteomes" id="UP000617426"/>
    </source>
</evidence>
<dbReference type="CDD" id="cd13603">
    <property type="entry name" value="PBP2_TRAP_Siap_TeaA_like"/>
    <property type="match status" value="1"/>
</dbReference>
<sequence>MPRSRQIARRAITAAAVTALLAGCAGGTGPRNTDSIRIILGHGAAPGNPRSNAALLFEKLVEEKSNDAIDIQILGQETVGSDSEMMISVASGTLDMTINSQGPFATYVPEAALIGLPFLFENSQHAYAVIDSKKISGYLAEKAEERGFHLLGFWDNGMRDLTNSKHPIETPKDVAGLKIRTPDDTMTISIFNELGANPTPMAFGELYLALRTGAVDGQENPVVNIKSSKLDEVQPNLAVTGHKYEANPFVISTARWSRLTPEQRSILQEAADGARASQREEMSVQTKRIYEEFELKLAVTHPDKEAFRTLSAPVYDSWSAKFPEFFATITSTADELRPEYTQGDEAK</sequence>
<dbReference type="RefSeq" id="WP_184452515.1">
    <property type="nucleotide sequence ID" value="NZ_JACHMK010000001.1"/>
</dbReference>
<dbReference type="NCBIfam" id="TIGR00787">
    <property type="entry name" value="dctP"/>
    <property type="match status" value="1"/>
</dbReference>
<keyword evidence="3" id="KW-0813">Transport</keyword>
<dbReference type="GO" id="GO:0055085">
    <property type="term" value="P:transmembrane transport"/>
    <property type="evidence" value="ECO:0007669"/>
    <property type="project" value="InterPro"/>
</dbReference>